<dbReference type="InterPro" id="IPR046672">
    <property type="entry name" value="DUF6542"/>
</dbReference>
<dbReference type="AlphaFoldDB" id="A0A848DG64"/>
<evidence type="ECO:0000313" key="4">
    <source>
        <dbReference type="EMBL" id="NMH91544.1"/>
    </source>
</evidence>
<evidence type="ECO:0000313" key="5">
    <source>
        <dbReference type="Proteomes" id="UP000586918"/>
    </source>
</evidence>
<feature type="domain" description="DUF6542" evidence="3">
    <location>
        <begin position="34"/>
        <end position="154"/>
    </location>
</feature>
<name>A0A848DG64_9PSEU</name>
<evidence type="ECO:0000256" key="1">
    <source>
        <dbReference type="SAM" id="MobiDB-lite"/>
    </source>
</evidence>
<feature type="compositionally biased region" description="Low complexity" evidence="1">
    <location>
        <begin position="155"/>
        <end position="169"/>
    </location>
</feature>
<feature type="compositionally biased region" description="Gly residues" evidence="1">
    <location>
        <begin position="239"/>
        <end position="248"/>
    </location>
</feature>
<feature type="transmembrane region" description="Helical" evidence="2">
    <location>
        <begin position="132"/>
        <end position="152"/>
    </location>
</feature>
<evidence type="ECO:0000256" key="2">
    <source>
        <dbReference type="SAM" id="Phobius"/>
    </source>
</evidence>
<accession>A0A848DG64</accession>
<gene>
    <name evidence="4" type="ORF">HF519_08085</name>
</gene>
<reference evidence="4 5" key="1">
    <citation type="submission" date="2020-04" db="EMBL/GenBank/DDBJ databases">
        <authorList>
            <person name="Klaysubun C."/>
            <person name="Duangmal K."/>
            <person name="Lipun K."/>
        </authorList>
    </citation>
    <scope>NUCLEOTIDE SEQUENCE [LARGE SCALE GENOMIC DNA]</scope>
    <source>
        <strain evidence="4 5">DSM 45300</strain>
    </source>
</reference>
<feature type="transmembrane region" description="Helical" evidence="2">
    <location>
        <begin position="93"/>
        <end position="112"/>
    </location>
</feature>
<feature type="transmembrane region" description="Helical" evidence="2">
    <location>
        <begin position="60"/>
        <end position="81"/>
    </location>
</feature>
<keyword evidence="2" id="KW-0812">Transmembrane</keyword>
<feature type="compositionally biased region" description="Gly residues" evidence="1">
    <location>
        <begin position="170"/>
        <end position="181"/>
    </location>
</feature>
<keyword evidence="2" id="KW-1133">Transmembrane helix</keyword>
<dbReference type="EMBL" id="JAAXKZ010000020">
    <property type="protein sequence ID" value="NMH91544.1"/>
    <property type="molecule type" value="Genomic_DNA"/>
</dbReference>
<dbReference type="Proteomes" id="UP000586918">
    <property type="component" value="Unassembled WGS sequence"/>
</dbReference>
<sequence>MTVGRGAGAGPKRQQAFAGQWPVSERSVLNTVLGVPPVAAVGVALGFTALGVLIDILRLGTLGVIFQICYFAGCVLAVAWVRRRSLFGPMVQPPLLIAVAVPTVVLLVGTPGPGAGITEKLLVIGAPLINGFPTMAVTTGVAVALGAARILLQRPGDAGAPASGRPGRRPSGGAGRTGRSGSGRDAGSARTSGRATGGTRGTSRSGGTGGSRGAGARGTSGSTRDAGTERGQPEARGSGTRGRAGGAASGRRGSDAARGAGRTSTSPRRY</sequence>
<protein>
    <recommendedName>
        <fullName evidence="3">DUF6542 domain-containing protein</fullName>
    </recommendedName>
</protein>
<feature type="transmembrane region" description="Helical" evidence="2">
    <location>
        <begin position="32"/>
        <end position="54"/>
    </location>
</feature>
<keyword evidence="2" id="KW-0472">Membrane</keyword>
<feature type="region of interest" description="Disordered" evidence="1">
    <location>
        <begin position="155"/>
        <end position="270"/>
    </location>
</feature>
<keyword evidence="5" id="KW-1185">Reference proteome</keyword>
<proteinExistence type="predicted"/>
<organism evidence="4 5">
    <name type="scientific">Pseudonocardia bannensis</name>
    <dbReference type="NCBI Taxonomy" id="630973"/>
    <lineage>
        <taxon>Bacteria</taxon>
        <taxon>Bacillati</taxon>
        <taxon>Actinomycetota</taxon>
        <taxon>Actinomycetes</taxon>
        <taxon>Pseudonocardiales</taxon>
        <taxon>Pseudonocardiaceae</taxon>
        <taxon>Pseudonocardia</taxon>
    </lineage>
</organism>
<feature type="compositionally biased region" description="Low complexity" evidence="1">
    <location>
        <begin position="182"/>
        <end position="194"/>
    </location>
</feature>
<comment type="caution">
    <text evidence="4">The sequence shown here is derived from an EMBL/GenBank/DDBJ whole genome shotgun (WGS) entry which is preliminary data.</text>
</comment>
<evidence type="ECO:0000259" key="3">
    <source>
        <dbReference type="Pfam" id="PF20177"/>
    </source>
</evidence>
<dbReference type="Pfam" id="PF20177">
    <property type="entry name" value="DUF6542"/>
    <property type="match status" value="1"/>
</dbReference>
<dbReference type="RefSeq" id="WP_169411718.1">
    <property type="nucleotide sequence ID" value="NZ_JAAXKZ010000020.1"/>
</dbReference>
<feature type="compositionally biased region" description="Gly residues" evidence="1">
    <location>
        <begin position="195"/>
        <end position="218"/>
    </location>
</feature>